<feature type="transmembrane region" description="Helical" evidence="2">
    <location>
        <begin position="271"/>
        <end position="292"/>
    </location>
</feature>
<evidence type="ECO:0000313" key="3">
    <source>
        <dbReference type="EMBL" id="MDR5710730.1"/>
    </source>
</evidence>
<keyword evidence="2" id="KW-1133">Transmembrane helix</keyword>
<keyword evidence="4" id="KW-1185">Reference proteome</keyword>
<evidence type="ECO:0000256" key="2">
    <source>
        <dbReference type="SAM" id="Phobius"/>
    </source>
</evidence>
<sequence>MHNTAPFHTSLTQQGSVQSPTHTSPSAITTPRPFGSVSRYGPGALTALATTAALLLSGPAPASASPTAALPDYDPPTVESVVIEDQGPHGALPEGGPGIPVDIGWYYLLVNYGGLEWDFGETFDVWLVPPLGEDALFLGSHQAEEAGDYYGSAQLGELLVSSSDIDYTGSYAVVITHPDGEIHHWTLANVVVDDWQATQEGEPAPHYEVWPTPPAEGEAPGDGTDGATSTPGPGGNGEDDDSPGAEDSEAPDDEESEAPSSYRPQLENNPWTVVLAGIGGALIVAGLIWWFAGGRGGSHRDPSSSGSATDSD</sequence>
<gene>
    <name evidence="3" type="ORF">RH857_01045</name>
</gene>
<feature type="compositionally biased region" description="Polar residues" evidence="1">
    <location>
        <begin position="1"/>
        <end position="29"/>
    </location>
</feature>
<dbReference type="EMBL" id="JAVKGT010000002">
    <property type="protein sequence ID" value="MDR5710730.1"/>
    <property type="molecule type" value="Genomic_DNA"/>
</dbReference>
<feature type="region of interest" description="Disordered" evidence="1">
    <location>
        <begin position="1"/>
        <end position="33"/>
    </location>
</feature>
<proteinExistence type="predicted"/>
<keyword evidence="2" id="KW-0472">Membrane</keyword>
<keyword evidence="2" id="KW-0812">Transmembrane</keyword>
<dbReference type="Proteomes" id="UP001260872">
    <property type="component" value="Unassembled WGS sequence"/>
</dbReference>
<comment type="caution">
    <text evidence="3">The sequence shown here is derived from an EMBL/GenBank/DDBJ whole genome shotgun (WGS) entry which is preliminary data.</text>
</comment>
<accession>A0ABU1FQ15</accession>
<evidence type="ECO:0000313" key="4">
    <source>
        <dbReference type="Proteomes" id="UP001260872"/>
    </source>
</evidence>
<protein>
    <submittedName>
        <fullName evidence="3">Uncharacterized protein</fullName>
    </submittedName>
</protein>
<name>A0ABU1FQ15_9MICC</name>
<reference evidence="4" key="1">
    <citation type="submission" date="2023-07" db="EMBL/GenBank/DDBJ databases">
        <title>Description of three actinobacteria isolated from air of manufacturing shop in a pharmaceutical factory.</title>
        <authorList>
            <person name="Zhang D.-F."/>
        </authorList>
    </citation>
    <scope>NUCLEOTIDE SEQUENCE [LARGE SCALE GENOMIC DNA]</scope>
    <source>
        <strain evidence="4">CCTCC AB 207010</strain>
    </source>
</reference>
<evidence type="ECO:0000256" key="1">
    <source>
        <dbReference type="SAM" id="MobiDB-lite"/>
    </source>
</evidence>
<feature type="compositionally biased region" description="Acidic residues" evidence="1">
    <location>
        <begin position="237"/>
        <end position="257"/>
    </location>
</feature>
<organism evidence="3 4">
    <name type="scientific">Nesterenkonia flava</name>
    <dbReference type="NCBI Taxonomy" id="469799"/>
    <lineage>
        <taxon>Bacteria</taxon>
        <taxon>Bacillati</taxon>
        <taxon>Actinomycetota</taxon>
        <taxon>Actinomycetes</taxon>
        <taxon>Micrococcales</taxon>
        <taxon>Micrococcaceae</taxon>
        <taxon>Nesterenkonia</taxon>
    </lineage>
</organism>
<dbReference type="RefSeq" id="WP_310536121.1">
    <property type="nucleotide sequence ID" value="NZ_BAAAOC010000015.1"/>
</dbReference>
<feature type="region of interest" description="Disordered" evidence="1">
    <location>
        <begin position="203"/>
        <end position="265"/>
    </location>
</feature>